<keyword evidence="4" id="KW-0732">Signal</keyword>
<dbReference type="EMBL" id="QRVA01000078">
    <property type="protein sequence ID" value="RGS09871.1"/>
    <property type="molecule type" value="Genomic_DNA"/>
</dbReference>
<evidence type="ECO:0000256" key="3">
    <source>
        <dbReference type="ARBA" id="ARBA00023237"/>
    </source>
</evidence>
<proteinExistence type="predicted"/>
<accession>A0A3R5YMM4</accession>
<comment type="subcellular location">
    <subcellularLocation>
        <location evidence="1">Cell outer membrane</location>
    </subcellularLocation>
</comment>
<evidence type="ECO:0000256" key="2">
    <source>
        <dbReference type="ARBA" id="ARBA00023136"/>
    </source>
</evidence>
<dbReference type="InterPro" id="IPR041700">
    <property type="entry name" value="OMP_b-brl_3"/>
</dbReference>
<dbReference type="SUPFAM" id="SSF56935">
    <property type="entry name" value="Porins"/>
    <property type="match status" value="1"/>
</dbReference>
<keyword evidence="3" id="KW-0998">Cell outer membrane</keyword>
<sequence>MKLKFIIIIALSISNNMAFAQEWNLTGRLFDKAAGSLPLEATEIIVSHLDGETISSGFSDNQGKFTFSLPSGKFVVRYRQLGDILKADTIDVHNNVDLGDIMLTVKEHTLNEVMITSQRRLFSQKAGKLVYLVQNSPFASGFNMRDMLHNIPRIDPTSDEIKIIGKNGVVVLVNGHRINLDGKDLDMYLRTLPSENVSKIELVTNPSAEFDAEGNCGVINIILKSKPVGFDGNVHTVLTQRSHFSAEEGIGLSFSSGNFSVEYKINNSNEKRRQIVQNTYSYPDYMRFTTDNTLNRYDILGQNLNSNYQLGDLNLGFFATLNNSRSKAHQMGQMTFNADACPSNSYSESNHDKYRLETISPYVDWKLDSLGKKVTVNYNYIHVIDKINQNFDSSTAHNFSNSNNDYSYIVNTLSADLNLPFTWLNFELGGKYSHFRTNNVSEFGSRNGFLYKETVTAFYADVNRMFGFFYAKAGLRYEHTNDDGITLEGLSVSNKYDHWFPFAEISYNPSDNHSFALSYSKRIDRPSMNDMNPTRVFRNTYTYTEGNDRLTPSVMDNLEFNYVFKGNFSFNLYYYHTSDAIQNLTQVVDDLFTKYSPKNCLTINTFGTDASYNFSFGKFNLYSSVSMFYVKAKSYVDELDDKDLRSLNTSFSANLSYRYKVLNFYANYYHVLPGIEESFHTGNIDCVGLGCKIDIIKNKLLLNIQAQDIFSGTKSNNRTEYKDYVFRNRINNDNTSFRVGLTYNFGKQKAKKADINISNNETNRLPDIKK</sequence>
<gene>
    <name evidence="6" type="ORF">DWY11_15660</name>
</gene>
<evidence type="ECO:0000259" key="5">
    <source>
        <dbReference type="Pfam" id="PF14905"/>
    </source>
</evidence>
<feature type="signal peptide" evidence="4">
    <location>
        <begin position="1"/>
        <end position="20"/>
    </location>
</feature>
<reference evidence="6 7" key="1">
    <citation type="submission" date="2018-08" db="EMBL/GenBank/DDBJ databases">
        <title>A genome reference for cultivated species of the human gut microbiota.</title>
        <authorList>
            <person name="Zou Y."/>
            <person name="Xue W."/>
            <person name="Luo G."/>
        </authorList>
    </citation>
    <scope>NUCLEOTIDE SEQUENCE [LARGE SCALE GENOMIC DNA]</scope>
    <source>
        <strain evidence="6 7">AF24-12</strain>
    </source>
</reference>
<dbReference type="InterPro" id="IPR037066">
    <property type="entry name" value="Plug_dom_sf"/>
</dbReference>
<feature type="domain" description="Outer membrane protein beta-barrel" evidence="5">
    <location>
        <begin position="365"/>
        <end position="743"/>
    </location>
</feature>
<dbReference type="PANTHER" id="PTHR40980:SF4">
    <property type="entry name" value="TONB-DEPENDENT RECEPTOR-LIKE BETA-BARREL DOMAIN-CONTAINING PROTEIN"/>
    <property type="match status" value="1"/>
</dbReference>
<dbReference type="InterPro" id="IPR036942">
    <property type="entry name" value="Beta-barrel_TonB_sf"/>
</dbReference>
<evidence type="ECO:0000256" key="1">
    <source>
        <dbReference type="ARBA" id="ARBA00004442"/>
    </source>
</evidence>
<dbReference type="GO" id="GO:0009279">
    <property type="term" value="C:cell outer membrane"/>
    <property type="evidence" value="ECO:0007669"/>
    <property type="project" value="UniProtKB-SubCell"/>
</dbReference>
<dbReference type="AlphaFoldDB" id="A0A3R5YMM4"/>
<dbReference type="Pfam" id="PF14905">
    <property type="entry name" value="OMP_b-brl_3"/>
    <property type="match status" value="1"/>
</dbReference>
<keyword evidence="6" id="KW-0675">Receptor</keyword>
<dbReference type="Gene3D" id="2.170.130.10">
    <property type="entry name" value="TonB-dependent receptor, plug domain"/>
    <property type="match status" value="1"/>
</dbReference>
<evidence type="ECO:0000313" key="7">
    <source>
        <dbReference type="Proteomes" id="UP000283872"/>
    </source>
</evidence>
<feature type="chain" id="PRO_5018758790" evidence="4">
    <location>
        <begin position="21"/>
        <end position="770"/>
    </location>
</feature>
<keyword evidence="2" id="KW-0472">Membrane</keyword>
<dbReference type="Gene3D" id="2.40.170.20">
    <property type="entry name" value="TonB-dependent receptor, beta-barrel domain"/>
    <property type="match status" value="1"/>
</dbReference>
<evidence type="ECO:0000313" key="6">
    <source>
        <dbReference type="EMBL" id="RGS09871.1"/>
    </source>
</evidence>
<evidence type="ECO:0000256" key="4">
    <source>
        <dbReference type="SAM" id="SignalP"/>
    </source>
</evidence>
<protein>
    <submittedName>
        <fullName evidence="6">TonB-dependent receptor</fullName>
    </submittedName>
</protein>
<organism evidence="6 7">
    <name type="scientific">Segatella copri</name>
    <dbReference type="NCBI Taxonomy" id="165179"/>
    <lineage>
        <taxon>Bacteria</taxon>
        <taxon>Pseudomonadati</taxon>
        <taxon>Bacteroidota</taxon>
        <taxon>Bacteroidia</taxon>
        <taxon>Bacteroidales</taxon>
        <taxon>Prevotellaceae</taxon>
        <taxon>Segatella</taxon>
    </lineage>
</organism>
<comment type="caution">
    <text evidence="6">The sequence shown here is derived from an EMBL/GenBank/DDBJ whole genome shotgun (WGS) entry which is preliminary data.</text>
</comment>
<name>A0A3R5YMM4_9BACT</name>
<dbReference type="Proteomes" id="UP000283872">
    <property type="component" value="Unassembled WGS sequence"/>
</dbReference>
<dbReference type="PANTHER" id="PTHR40980">
    <property type="entry name" value="PLUG DOMAIN-CONTAINING PROTEIN"/>
    <property type="match status" value="1"/>
</dbReference>